<gene>
    <name evidence="2" type="ORF">PoB_004350300</name>
</gene>
<organism evidence="2 3">
    <name type="scientific">Plakobranchus ocellatus</name>
    <dbReference type="NCBI Taxonomy" id="259542"/>
    <lineage>
        <taxon>Eukaryota</taxon>
        <taxon>Metazoa</taxon>
        <taxon>Spiralia</taxon>
        <taxon>Lophotrochozoa</taxon>
        <taxon>Mollusca</taxon>
        <taxon>Gastropoda</taxon>
        <taxon>Heterobranchia</taxon>
        <taxon>Euthyneura</taxon>
        <taxon>Panpulmonata</taxon>
        <taxon>Sacoglossa</taxon>
        <taxon>Placobranchoidea</taxon>
        <taxon>Plakobranchidae</taxon>
        <taxon>Plakobranchus</taxon>
    </lineage>
</organism>
<protein>
    <recommendedName>
        <fullName evidence="1">DUF7869 domain-containing protein</fullName>
    </recommendedName>
</protein>
<keyword evidence="3" id="KW-1185">Reference proteome</keyword>
<evidence type="ECO:0000259" key="1">
    <source>
        <dbReference type="Pfam" id="PF25273"/>
    </source>
</evidence>
<accession>A0AAV4BCT0</accession>
<evidence type="ECO:0000313" key="3">
    <source>
        <dbReference type="Proteomes" id="UP000735302"/>
    </source>
</evidence>
<comment type="caution">
    <text evidence="2">The sequence shown here is derived from an EMBL/GenBank/DDBJ whole genome shotgun (WGS) entry which is preliminary data.</text>
</comment>
<proteinExistence type="predicted"/>
<dbReference type="PANTHER" id="PTHR10773:SF19">
    <property type="match status" value="1"/>
</dbReference>
<dbReference type="Proteomes" id="UP000735302">
    <property type="component" value="Unassembled WGS sequence"/>
</dbReference>
<dbReference type="Pfam" id="PF25273">
    <property type="entry name" value="DUF7869"/>
    <property type="match status" value="1"/>
</dbReference>
<evidence type="ECO:0000313" key="2">
    <source>
        <dbReference type="EMBL" id="GFO16998.1"/>
    </source>
</evidence>
<dbReference type="PANTHER" id="PTHR10773">
    <property type="entry name" value="DNA-DIRECTED RNA POLYMERASES I, II, AND III SUBUNIT RPABC2"/>
    <property type="match status" value="1"/>
</dbReference>
<dbReference type="EMBL" id="BLXT01004727">
    <property type="protein sequence ID" value="GFO16998.1"/>
    <property type="molecule type" value="Genomic_DNA"/>
</dbReference>
<sequence length="171" mass="19231">MNDKRRAEEEKAKDKIEAQERNGTVVICMDLQGVLLAPSINSSSSYFKTKLAVHNFTLYNMVTKDAVCYVWHEAKGGLTSNEFTSCIIDHLSSLLGANKIVLYSDGCVYQNQNSVLANTLSAFSLQRECEVQQKYLVKGHTHMEVDSMHSLIERKPNTPIYSISTMDYIPS</sequence>
<reference evidence="2 3" key="1">
    <citation type="journal article" date="2021" name="Elife">
        <title>Chloroplast acquisition without the gene transfer in kleptoplastic sea slugs, Plakobranchus ocellatus.</title>
        <authorList>
            <person name="Maeda T."/>
            <person name="Takahashi S."/>
            <person name="Yoshida T."/>
            <person name="Shimamura S."/>
            <person name="Takaki Y."/>
            <person name="Nagai Y."/>
            <person name="Toyoda A."/>
            <person name="Suzuki Y."/>
            <person name="Arimoto A."/>
            <person name="Ishii H."/>
            <person name="Satoh N."/>
            <person name="Nishiyama T."/>
            <person name="Hasebe M."/>
            <person name="Maruyama T."/>
            <person name="Minagawa J."/>
            <person name="Obokata J."/>
            <person name="Shigenobu S."/>
        </authorList>
    </citation>
    <scope>NUCLEOTIDE SEQUENCE [LARGE SCALE GENOMIC DNA]</scope>
</reference>
<name>A0AAV4BCT0_9GAST</name>
<feature type="domain" description="DUF7869" evidence="1">
    <location>
        <begin position="79"/>
        <end position="155"/>
    </location>
</feature>
<dbReference type="AlphaFoldDB" id="A0AAV4BCT0"/>
<dbReference type="InterPro" id="IPR057191">
    <property type="entry name" value="DUF7869"/>
</dbReference>